<evidence type="ECO:0000259" key="1">
    <source>
        <dbReference type="PROSITE" id="PS51186"/>
    </source>
</evidence>
<dbReference type="SUPFAM" id="SSF55729">
    <property type="entry name" value="Acyl-CoA N-acyltransferases (Nat)"/>
    <property type="match status" value="1"/>
</dbReference>
<proteinExistence type="predicted"/>
<name>A0A9X8Y7X9_9FIRM</name>
<protein>
    <submittedName>
        <fullName evidence="2">N-acetyltransferase YhbS</fullName>
    </submittedName>
</protein>
<dbReference type="InterPro" id="IPR000182">
    <property type="entry name" value="GNAT_dom"/>
</dbReference>
<dbReference type="CDD" id="cd04301">
    <property type="entry name" value="NAT_SF"/>
    <property type="match status" value="1"/>
</dbReference>
<reference evidence="2 3" key="1">
    <citation type="submission" date="2019-03" db="EMBL/GenBank/DDBJ databases">
        <title>Genomic Encyclopedia of Type Strains, Phase IV (KMG-IV): sequencing the most valuable type-strain genomes for metagenomic binning, comparative biology and taxonomic classification.</title>
        <authorList>
            <person name="Goeker M."/>
        </authorList>
    </citation>
    <scope>NUCLEOTIDE SEQUENCE [LARGE SCALE GENOMIC DNA]</scope>
    <source>
        <strain evidence="2 3">DSM 100433</strain>
    </source>
</reference>
<dbReference type="PROSITE" id="PS51186">
    <property type="entry name" value="GNAT"/>
    <property type="match status" value="1"/>
</dbReference>
<keyword evidence="3" id="KW-1185">Reference proteome</keyword>
<dbReference type="Pfam" id="PF13527">
    <property type="entry name" value="Acetyltransf_9"/>
    <property type="match status" value="1"/>
</dbReference>
<evidence type="ECO:0000313" key="2">
    <source>
        <dbReference type="EMBL" id="TCL42964.1"/>
    </source>
</evidence>
<organism evidence="2 3">
    <name type="scientific">Harryflintia acetispora</name>
    <dbReference type="NCBI Taxonomy" id="1849041"/>
    <lineage>
        <taxon>Bacteria</taxon>
        <taxon>Bacillati</taxon>
        <taxon>Bacillota</taxon>
        <taxon>Clostridia</taxon>
        <taxon>Eubacteriales</taxon>
        <taxon>Oscillospiraceae</taxon>
        <taxon>Harryflintia</taxon>
    </lineage>
</organism>
<dbReference type="Gene3D" id="3.40.630.30">
    <property type="match status" value="1"/>
</dbReference>
<dbReference type="GO" id="GO:0016747">
    <property type="term" value="F:acyltransferase activity, transferring groups other than amino-acyl groups"/>
    <property type="evidence" value="ECO:0007669"/>
    <property type="project" value="InterPro"/>
</dbReference>
<dbReference type="RefSeq" id="WP_132084702.1">
    <property type="nucleotide sequence ID" value="NZ_SLUK01000007.1"/>
</dbReference>
<dbReference type="InterPro" id="IPR016181">
    <property type="entry name" value="Acyl_CoA_acyltransferase"/>
</dbReference>
<dbReference type="EMBL" id="SLUK01000007">
    <property type="protein sequence ID" value="TCL42964.1"/>
    <property type="molecule type" value="Genomic_DNA"/>
</dbReference>
<dbReference type="AlphaFoldDB" id="A0A9X8Y7X9"/>
<dbReference type="Proteomes" id="UP000294682">
    <property type="component" value="Unassembled WGS sequence"/>
</dbReference>
<sequence length="212" mass="23443">MELKFRNVTKSDQRAVEELTREAFWNVYAPGCDEHYLAHLLWQSGALIPELALIAELDGELAGNILYTRAGIVDGQGEEHAVATFGPVSVRPKLQGRGIGQKLIEHSLSLARGMGIPAVFIYGDPDYYRRCGLLPAERFGVRNREGKFAAALQGIELLPGALRGITGRFAEDPVFEIDPAASKEFDRSFPKKEKGYAPSQDRFLELVGMVHD</sequence>
<gene>
    <name evidence="2" type="ORF">EDD78_10765</name>
</gene>
<accession>A0A9X8Y7X9</accession>
<feature type="domain" description="N-acetyltransferase" evidence="1">
    <location>
        <begin position="3"/>
        <end position="150"/>
    </location>
</feature>
<comment type="caution">
    <text evidence="2">The sequence shown here is derived from an EMBL/GenBank/DDBJ whole genome shotgun (WGS) entry which is preliminary data.</text>
</comment>
<evidence type="ECO:0000313" key="3">
    <source>
        <dbReference type="Proteomes" id="UP000294682"/>
    </source>
</evidence>